<dbReference type="EMBL" id="AP021876">
    <property type="protein sequence ID" value="BBO83922.1"/>
    <property type="molecule type" value="Genomic_DNA"/>
</dbReference>
<evidence type="ECO:0000313" key="2">
    <source>
        <dbReference type="EMBL" id="BBO83922.1"/>
    </source>
</evidence>
<keyword evidence="1" id="KW-0472">Membrane</keyword>
<gene>
    <name evidence="2" type="ORF">DSCO28_44880</name>
</gene>
<reference evidence="2 3" key="1">
    <citation type="submission" date="2019-11" db="EMBL/GenBank/DDBJ databases">
        <title>Comparative genomics of hydrocarbon-degrading Desulfosarcina strains.</title>
        <authorList>
            <person name="Watanabe M."/>
            <person name="Kojima H."/>
            <person name="Fukui M."/>
        </authorList>
    </citation>
    <scope>NUCLEOTIDE SEQUENCE [LARGE SCALE GENOMIC DNA]</scope>
    <source>
        <strain evidence="2 3">28bB2T</strain>
    </source>
</reference>
<dbReference type="AlphaFoldDB" id="A0A5K7ZUL7"/>
<evidence type="ECO:0000313" key="3">
    <source>
        <dbReference type="Proteomes" id="UP000425960"/>
    </source>
</evidence>
<dbReference type="Proteomes" id="UP000425960">
    <property type="component" value="Chromosome"/>
</dbReference>
<dbReference type="RefSeq" id="WP_155324014.1">
    <property type="nucleotide sequence ID" value="NZ_AP021876.1"/>
</dbReference>
<accession>A0A5K7ZUL7</accession>
<protein>
    <submittedName>
        <fullName evidence="2">Uncharacterized protein</fullName>
    </submittedName>
</protein>
<evidence type="ECO:0000256" key="1">
    <source>
        <dbReference type="SAM" id="Phobius"/>
    </source>
</evidence>
<sequence>MEEKNIDVAIKNIEDLIIKHQKNARNVLLLVIILGLAVLGCGYATYEFEKYETQYVINDLGRTINEIGTNDKLNDSIFIKENITKLVSELSSRSQGSAGTLYIFLAIFIALFGVSIAVYRFHLTEISRAHHQKFGLMRIRIAAHNFDDPGFGSELSALRAGF</sequence>
<keyword evidence="1" id="KW-1133">Transmembrane helix</keyword>
<keyword evidence="1" id="KW-0812">Transmembrane</keyword>
<proteinExistence type="predicted"/>
<dbReference type="KEGG" id="dov:DSCO28_44880"/>
<organism evidence="2 3">
    <name type="scientific">Desulfosarcina ovata subsp. sediminis</name>
    <dbReference type="NCBI Taxonomy" id="885957"/>
    <lineage>
        <taxon>Bacteria</taxon>
        <taxon>Pseudomonadati</taxon>
        <taxon>Thermodesulfobacteriota</taxon>
        <taxon>Desulfobacteria</taxon>
        <taxon>Desulfobacterales</taxon>
        <taxon>Desulfosarcinaceae</taxon>
        <taxon>Desulfosarcina</taxon>
    </lineage>
</organism>
<name>A0A5K7ZUL7_9BACT</name>
<feature type="transmembrane region" description="Helical" evidence="1">
    <location>
        <begin position="101"/>
        <end position="121"/>
    </location>
</feature>
<feature type="transmembrane region" description="Helical" evidence="1">
    <location>
        <begin position="27"/>
        <end position="46"/>
    </location>
</feature>